<keyword evidence="2" id="KW-0378">Hydrolase</keyword>
<gene>
    <name evidence="2" type="ORF">AAIG11_07655</name>
</gene>
<dbReference type="PANTHER" id="PTHR30231:SF42">
    <property type="entry name" value="EXONUCLEASE"/>
    <property type="match status" value="1"/>
</dbReference>
<sequence>MSIKFVAIDFETANARRNSACSLGMILYDNGEYSRKSWLIKPEPLDLHPFNIQIHGITPQMVCNAPTFKEVWHEIRDILETNIIEFKFQQ</sequence>
<organism evidence="2 3">
    <name type="scientific">Anoxynatronum sibiricum</name>
    <dbReference type="NCBI Taxonomy" id="210623"/>
    <lineage>
        <taxon>Bacteria</taxon>
        <taxon>Bacillati</taxon>
        <taxon>Bacillota</taxon>
        <taxon>Clostridia</taxon>
        <taxon>Eubacteriales</taxon>
        <taxon>Clostridiaceae</taxon>
        <taxon>Anoxynatronum</taxon>
    </lineage>
</organism>
<evidence type="ECO:0000259" key="1">
    <source>
        <dbReference type="Pfam" id="PF00929"/>
    </source>
</evidence>
<evidence type="ECO:0000313" key="3">
    <source>
        <dbReference type="Proteomes" id="UP001407405"/>
    </source>
</evidence>
<reference evidence="2 3" key="1">
    <citation type="submission" date="2024-04" db="EMBL/GenBank/DDBJ databases">
        <title>Genome sequencing and metabolic network reconstruction of aminoacids and betaine degradation by Anoxynatronum sibiricum.</title>
        <authorList>
            <person name="Detkova E.N."/>
            <person name="Boltjanskaja Y.V."/>
            <person name="Mardanov A.V."/>
            <person name="Kevbrin V."/>
        </authorList>
    </citation>
    <scope>NUCLEOTIDE SEQUENCE [LARGE SCALE GENOMIC DNA]</scope>
    <source>
        <strain evidence="2 3">Z-7981</strain>
    </source>
</reference>
<dbReference type="InterPro" id="IPR013520">
    <property type="entry name" value="Ribonucl_H"/>
</dbReference>
<protein>
    <submittedName>
        <fullName evidence="2">Exonuclease domain-containing protein</fullName>
    </submittedName>
</protein>
<keyword evidence="2" id="KW-0540">Nuclease</keyword>
<comment type="caution">
    <text evidence="2">The sequence shown here is derived from an EMBL/GenBank/DDBJ whole genome shotgun (WGS) entry which is preliminary data.</text>
</comment>
<accession>A0ABU9VT47</accession>
<dbReference type="RefSeq" id="WP_343185664.1">
    <property type="nucleotide sequence ID" value="NZ_JBCITM010000006.1"/>
</dbReference>
<dbReference type="PANTHER" id="PTHR30231">
    <property type="entry name" value="DNA POLYMERASE III SUBUNIT EPSILON"/>
    <property type="match status" value="1"/>
</dbReference>
<proteinExistence type="predicted"/>
<dbReference type="Gene3D" id="3.30.420.10">
    <property type="entry name" value="Ribonuclease H-like superfamily/Ribonuclease H"/>
    <property type="match status" value="1"/>
</dbReference>
<dbReference type="EMBL" id="JBCITM010000006">
    <property type="protein sequence ID" value="MEN1760342.1"/>
    <property type="molecule type" value="Genomic_DNA"/>
</dbReference>
<dbReference type="SUPFAM" id="SSF53098">
    <property type="entry name" value="Ribonuclease H-like"/>
    <property type="match status" value="1"/>
</dbReference>
<dbReference type="GO" id="GO:0004527">
    <property type="term" value="F:exonuclease activity"/>
    <property type="evidence" value="ECO:0007669"/>
    <property type="project" value="UniProtKB-KW"/>
</dbReference>
<evidence type="ECO:0000313" key="2">
    <source>
        <dbReference type="EMBL" id="MEN1760342.1"/>
    </source>
</evidence>
<dbReference type="InterPro" id="IPR012337">
    <property type="entry name" value="RNaseH-like_sf"/>
</dbReference>
<dbReference type="Pfam" id="PF00929">
    <property type="entry name" value="RNase_T"/>
    <property type="match status" value="1"/>
</dbReference>
<keyword evidence="2" id="KW-0269">Exonuclease</keyword>
<dbReference type="InterPro" id="IPR036397">
    <property type="entry name" value="RNaseH_sf"/>
</dbReference>
<name>A0ABU9VT47_9CLOT</name>
<keyword evidence="3" id="KW-1185">Reference proteome</keyword>
<dbReference type="Proteomes" id="UP001407405">
    <property type="component" value="Unassembled WGS sequence"/>
</dbReference>
<feature type="domain" description="Exonuclease" evidence="1">
    <location>
        <begin position="6"/>
        <end position="82"/>
    </location>
</feature>